<dbReference type="Proteomes" id="UP000717996">
    <property type="component" value="Unassembled WGS sequence"/>
</dbReference>
<gene>
    <name evidence="2" type="ORF">G6F51_010575</name>
</gene>
<organism evidence="2 3">
    <name type="scientific">Rhizopus oryzae</name>
    <name type="common">Mucormycosis agent</name>
    <name type="synonym">Rhizopus arrhizus var. delemar</name>
    <dbReference type="NCBI Taxonomy" id="64495"/>
    <lineage>
        <taxon>Eukaryota</taxon>
        <taxon>Fungi</taxon>
        <taxon>Fungi incertae sedis</taxon>
        <taxon>Mucoromycota</taxon>
        <taxon>Mucoromycotina</taxon>
        <taxon>Mucoromycetes</taxon>
        <taxon>Mucorales</taxon>
        <taxon>Mucorineae</taxon>
        <taxon>Rhizopodaceae</taxon>
        <taxon>Rhizopus</taxon>
    </lineage>
</organism>
<comment type="caution">
    <text evidence="2">The sequence shown here is derived from an EMBL/GenBank/DDBJ whole genome shotgun (WGS) entry which is preliminary data.</text>
</comment>
<name>A0A9P6Y1V6_RHIOR</name>
<accession>A0A9P6Y1V6</accession>
<reference evidence="2" key="1">
    <citation type="journal article" date="2020" name="Microb. Genom.">
        <title>Genetic diversity of clinical and environmental Mucorales isolates obtained from an investigation of mucormycosis cases among solid organ transplant recipients.</title>
        <authorList>
            <person name="Nguyen M.H."/>
            <person name="Kaul D."/>
            <person name="Muto C."/>
            <person name="Cheng S.J."/>
            <person name="Richter R.A."/>
            <person name="Bruno V.M."/>
            <person name="Liu G."/>
            <person name="Beyhan S."/>
            <person name="Sundermann A.J."/>
            <person name="Mounaud S."/>
            <person name="Pasculle A.W."/>
            <person name="Nierman W.C."/>
            <person name="Driscoll E."/>
            <person name="Cumbie R."/>
            <person name="Clancy C.J."/>
            <person name="Dupont C.L."/>
        </authorList>
    </citation>
    <scope>NUCLEOTIDE SEQUENCE</scope>
    <source>
        <strain evidence="2">GL16</strain>
    </source>
</reference>
<sequence>MLSTSISLLCEASENELFTFYENYFKTTHVKSWKVLDLFKALLAEYKPISHDCVSIFVHTFKRFGQNYASNNVKMQHTMKNLLDKCDNVINSVLARTLVVKECVETNVINQNVVHPTTSPSSNQIPSLKEVTPQSSSSSSTAAATTSTSSNKPSTLKRVDNDDPSPSSQNKRRSRLSVSYVKGLSLDEKLQCLADYYGNDNTLDLISPGVIPVRFASIRKRISVDLQIPLSLKYTRNERSILIKIIKATSLHDLEVIVKDIPLVPRVGFQSYIYIALSKLLLLYQCDQLRNTTHKEGWYQGHLYADVFDAVFLFDPCYVTKRTECHATTIKYLKKMKQIASDEKDVKVDLILFNTQLGDIFSCEDKPAEAKEAEVEADIKKAKDLRQKRLLYIKSILPHPSLINSVEVISSQFYGLSLTIYGSRMTEKGTIIHYQKGVASLPPTFSMPEVAHFLLTVMSLQRAIVLDLKKLTAIYQVGLEDSISFLSPNNDGMFYRDDSPISDDTSDTSTSSDMMETERLRRVLKITTDKVNAIGLDDDLLSCEDWEDLLVLNENDS</sequence>
<protein>
    <submittedName>
        <fullName evidence="2">Uncharacterized protein</fullName>
    </submittedName>
</protein>
<proteinExistence type="predicted"/>
<feature type="compositionally biased region" description="Low complexity" evidence="1">
    <location>
        <begin position="135"/>
        <end position="150"/>
    </location>
</feature>
<evidence type="ECO:0000313" key="2">
    <source>
        <dbReference type="EMBL" id="KAG1537106.1"/>
    </source>
</evidence>
<dbReference type="OrthoDB" id="2282345at2759"/>
<evidence type="ECO:0000256" key="1">
    <source>
        <dbReference type="SAM" id="MobiDB-lite"/>
    </source>
</evidence>
<feature type="region of interest" description="Disordered" evidence="1">
    <location>
        <begin position="113"/>
        <end position="176"/>
    </location>
</feature>
<dbReference type="EMBL" id="JAANIT010002225">
    <property type="protein sequence ID" value="KAG1537106.1"/>
    <property type="molecule type" value="Genomic_DNA"/>
</dbReference>
<evidence type="ECO:0000313" key="3">
    <source>
        <dbReference type="Proteomes" id="UP000717996"/>
    </source>
</evidence>
<dbReference type="AlphaFoldDB" id="A0A9P6Y1V6"/>
<feature type="compositionally biased region" description="Polar residues" evidence="1">
    <location>
        <begin position="113"/>
        <end position="126"/>
    </location>
</feature>